<dbReference type="AlphaFoldDB" id="A0A7S4EKT5"/>
<dbReference type="PANTHER" id="PTHR35128:SF1">
    <property type="entry name" value="SECRETION-REGULATING GUANINE NUCLEOTIDE EXCHANGE FACTOR"/>
    <property type="match status" value="1"/>
</dbReference>
<sequence>MTQIASFSVRQRRPKDACDCSSSSSSSRWGLVTVSSRTRSRMRSVPLGSNSRLAIGACVLVAVWSSGIYCTYRSHVVVDVDDAVDVEHRNDGLQQRQRQHEIDSLLSPEAYPVYGTHIELEWNGNKNKQKNNKHNNDNKHNKISVVYAIPSHSSPGGTLSIRRSAIDASTNTTSSQLQSQLQSQSQPGVQALQTRGIVVLLHACTHNALKFFSPSPDGCPSCVGLSEELRIARIVLERGYVALAVTSGSGGGCWGGTTDSMRIQHAVNEFLRRHQSTVLATSTSTATTTTTTTTTAPPVTVYAIGASSGGAMAAALVADKIARSAAVMVMGLRDRLLDRLMVADADAETTTTTAPLRNKLYLAPMNRDKGTAKRARKNYQYVTEQQHHPLESTTTDNNKHNNNGSGNLEIVLDETSCVPLPVTPDYLWNRVPGMTLEAAGIVVDVLVQRGHLDAGTHLLRIDPTKSNWRDYLLGQTQTPPEGVGGGNHKHDSEQEQQHKHDSERRPPPVPASLLLLQQRNGNDNDNDIDAVRQQPPQTPPPPMLLWGTFDLTPGLSPLAKALHRAWAFHEYCSEAVGPALDFFENDQPNHHE</sequence>
<dbReference type="InterPro" id="IPR029058">
    <property type="entry name" value="AB_hydrolase_fold"/>
</dbReference>
<feature type="compositionally biased region" description="Basic and acidic residues" evidence="1">
    <location>
        <begin position="488"/>
        <end position="506"/>
    </location>
</feature>
<dbReference type="EMBL" id="HBIX01016432">
    <property type="protein sequence ID" value="CAE0719127.1"/>
    <property type="molecule type" value="Transcribed_RNA"/>
</dbReference>
<feature type="region of interest" description="Disordered" evidence="1">
    <location>
        <begin position="472"/>
        <end position="540"/>
    </location>
</feature>
<gene>
    <name evidence="2" type="ORF">PAUS00366_LOCUS11881</name>
</gene>
<reference evidence="2" key="1">
    <citation type="submission" date="2021-01" db="EMBL/GenBank/DDBJ databases">
        <authorList>
            <person name="Corre E."/>
            <person name="Pelletier E."/>
            <person name="Niang G."/>
            <person name="Scheremetjew M."/>
            <person name="Finn R."/>
            <person name="Kale V."/>
            <person name="Holt S."/>
            <person name="Cochrane G."/>
            <person name="Meng A."/>
            <person name="Brown T."/>
            <person name="Cohen L."/>
        </authorList>
    </citation>
    <scope>NUCLEOTIDE SEQUENCE</scope>
    <source>
        <strain evidence="2">10249 10 AB</strain>
    </source>
</reference>
<feature type="region of interest" description="Disordered" evidence="1">
    <location>
        <begin position="385"/>
        <end position="406"/>
    </location>
</feature>
<dbReference type="Gene3D" id="3.40.50.1820">
    <property type="entry name" value="alpha/beta hydrolase"/>
    <property type="match status" value="1"/>
</dbReference>
<evidence type="ECO:0000256" key="1">
    <source>
        <dbReference type="SAM" id="MobiDB-lite"/>
    </source>
</evidence>
<accession>A0A7S4EKT5</accession>
<proteinExistence type="predicted"/>
<evidence type="ECO:0000313" key="2">
    <source>
        <dbReference type="EMBL" id="CAE0719127.1"/>
    </source>
</evidence>
<dbReference type="PANTHER" id="PTHR35128">
    <property type="entry name" value="SECRETION-REGULATING GUANINE NUCLEOTIDE EXCHANGE FACTOR"/>
    <property type="match status" value="1"/>
</dbReference>
<protein>
    <submittedName>
        <fullName evidence="2">Uncharacterized protein</fullName>
    </submittedName>
</protein>
<name>A0A7S4EKT5_9STRA</name>
<organism evidence="2">
    <name type="scientific">Pseudo-nitzschia australis</name>
    <dbReference type="NCBI Taxonomy" id="44445"/>
    <lineage>
        <taxon>Eukaryota</taxon>
        <taxon>Sar</taxon>
        <taxon>Stramenopiles</taxon>
        <taxon>Ochrophyta</taxon>
        <taxon>Bacillariophyta</taxon>
        <taxon>Bacillariophyceae</taxon>
        <taxon>Bacillariophycidae</taxon>
        <taxon>Bacillariales</taxon>
        <taxon>Bacillariaceae</taxon>
        <taxon>Pseudo-nitzschia</taxon>
    </lineage>
</organism>